<dbReference type="RefSeq" id="XP_680696.2">
    <property type="nucleotide sequence ID" value="XM_675604.2"/>
</dbReference>
<feature type="region of interest" description="Disordered" evidence="2">
    <location>
        <begin position="251"/>
        <end position="283"/>
    </location>
</feature>
<evidence type="ECO:0000256" key="2">
    <source>
        <dbReference type="SAM" id="MobiDB-lite"/>
    </source>
</evidence>
<evidence type="ECO:0000313" key="3">
    <source>
        <dbReference type="EMBL" id="CBF79358.1"/>
    </source>
</evidence>
<feature type="coiled-coil region" evidence="1">
    <location>
        <begin position="40"/>
        <end position="93"/>
    </location>
</feature>
<gene>
    <name evidence="3" type="ORF">ANIA_10971</name>
</gene>
<reference evidence="4" key="1">
    <citation type="journal article" date="2005" name="Nature">
        <title>Sequencing of Aspergillus nidulans and comparative analysis with A. fumigatus and A. oryzae.</title>
        <authorList>
            <person name="Galagan J.E."/>
            <person name="Calvo S.E."/>
            <person name="Cuomo C."/>
            <person name="Ma L.J."/>
            <person name="Wortman J.R."/>
            <person name="Batzoglou S."/>
            <person name="Lee S.I."/>
            <person name="Basturkmen M."/>
            <person name="Spevak C.C."/>
            <person name="Clutterbuck J."/>
            <person name="Kapitonov V."/>
            <person name="Jurka J."/>
            <person name="Scazzocchio C."/>
            <person name="Farman M."/>
            <person name="Butler J."/>
            <person name="Purcell S."/>
            <person name="Harris S."/>
            <person name="Braus G.H."/>
            <person name="Draht O."/>
            <person name="Busch S."/>
            <person name="D'Enfert C."/>
            <person name="Bouchier C."/>
            <person name="Goldman G.H."/>
            <person name="Bell-Pedersen D."/>
            <person name="Griffiths-Jones S."/>
            <person name="Doonan J.H."/>
            <person name="Yu J."/>
            <person name="Vienken K."/>
            <person name="Pain A."/>
            <person name="Freitag M."/>
            <person name="Selker E.U."/>
            <person name="Archer D.B."/>
            <person name="Penalva M.A."/>
            <person name="Oakley B.R."/>
            <person name="Momany M."/>
            <person name="Tanaka T."/>
            <person name="Kumagai T."/>
            <person name="Asai K."/>
            <person name="Machida M."/>
            <person name="Nierman W.C."/>
            <person name="Denning D.W."/>
            <person name="Caddick M."/>
            <person name="Hynes M."/>
            <person name="Paoletti M."/>
            <person name="Fischer R."/>
            <person name="Miller B."/>
            <person name="Dyer P."/>
            <person name="Sachs M.S."/>
            <person name="Osmani S.A."/>
            <person name="Birren B.W."/>
        </authorList>
    </citation>
    <scope>NUCLEOTIDE SEQUENCE [LARGE SCALE GENOMIC DNA]</scope>
    <source>
        <strain evidence="4">FGSC A4 / ATCC 38163 / CBS 112.46 / NRRL 194 / M139</strain>
    </source>
</reference>
<feature type="region of interest" description="Disordered" evidence="2">
    <location>
        <begin position="329"/>
        <end position="451"/>
    </location>
</feature>
<dbReference type="HOGENOM" id="CLU_022827_1_0_1"/>
<evidence type="ECO:0000313" key="4">
    <source>
        <dbReference type="Proteomes" id="UP000000560"/>
    </source>
</evidence>
<dbReference type="AlphaFoldDB" id="C8VB99"/>
<feature type="coiled-coil region" evidence="1">
    <location>
        <begin position="125"/>
        <end position="194"/>
    </location>
</feature>
<evidence type="ECO:0000256" key="1">
    <source>
        <dbReference type="SAM" id="Coils"/>
    </source>
</evidence>
<dbReference type="Proteomes" id="UP000000560">
    <property type="component" value="Chromosome IV"/>
</dbReference>
<reference evidence="4" key="2">
    <citation type="journal article" date="2009" name="Fungal Genet. Biol.">
        <title>The 2008 update of the Aspergillus nidulans genome annotation: a community effort.</title>
        <authorList>
            <person name="Wortman J.R."/>
            <person name="Gilsenan J.M."/>
            <person name="Joardar V."/>
            <person name="Deegan J."/>
            <person name="Clutterbuck J."/>
            <person name="Andersen M.R."/>
            <person name="Archer D."/>
            <person name="Bencina M."/>
            <person name="Braus G."/>
            <person name="Coutinho P."/>
            <person name="von Dohren H."/>
            <person name="Doonan J."/>
            <person name="Driessen A.J."/>
            <person name="Durek P."/>
            <person name="Espeso E."/>
            <person name="Fekete E."/>
            <person name="Flipphi M."/>
            <person name="Estrada C.G."/>
            <person name="Geysens S."/>
            <person name="Goldman G."/>
            <person name="de Groot P.W."/>
            <person name="Hansen K."/>
            <person name="Harris S.D."/>
            <person name="Heinekamp T."/>
            <person name="Helmstaedt K."/>
            <person name="Henrissat B."/>
            <person name="Hofmann G."/>
            <person name="Homan T."/>
            <person name="Horio T."/>
            <person name="Horiuchi H."/>
            <person name="James S."/>
            <person name="Jones M."/>
            <person name="Karaffa L."/>
            <person name="Karanyi Z."/>
            <person name="Kato M."/>
            <person name="Keller N."/>
            <person name="Kelly D.E."/>
            <person name="Kiel J.A."/>
            <person name="Kim J.M."/>
            <person name="van der Klei I.J."/>
            <person name="Klis F.M."/>
            <person name="Kovalchuk A."/>
            <person name="Krasevec N."/>
            <person name="Kubicek C.P."/>
            <person name="Liu B."/>
            <person name="Maccabe A."/>
            <person name="Meyer V."/>
            <person name="Mirabito P."/>
            <person name="Miskei M."/>
            <person name="Mos M."/>
            <person name="Mullins J."/>
            <person name="Nelson D.R."/>
            <person name="Nielsen J."/>
            <person name="Oakley B.R."/>
            <person name="Osmani S.A."/>
            <person name="Pakula T."/>
            <person name="Paszewski A."/>
            <person name="Paulsen I."/>
            <person name="Pilsyk S."/>
            <person name="Pocsi I."/>
            <person name="Punt P.J."/>
            <person name="Ram A.F."/>
            <person name="Ren Q."/>
            <person name="Robellet X."/>
            <person name="Robson G."/>
            <person name="Seiboth B."/>
            <person name="van Solingen P."/>
            <person name="Specht T."/>
            <person name="Sun J."/>
            <person name="Taheri-Talesh N."/>
            <person name="Takeshita N."/>
            <person name="Ussery D."/>
            <person name="vanKuyk P.A."/>
            <person name="Visser H."/>
            <person name="van de Vondervoort P.J."/>
            <person name="de Vries R.P."/>
            <person name="Walton J."/>
            <person name="Xiang X."/>
            <person name="Xiong Y."/>
            <person name="Zeng A.P."/>
            <person name="Brandt B.W."/>
            <person name="Cornell M.J."/>
            <person name="van den Hondel C.A."/>
            <person name="Visser J."/>
            <person name="Oliver S.G."/>
            <person name="Turner G."/>
        </authorList>
    </citation>
    <scope>GENOME REANNOTATION</scope>
    <source>
        <strain evidence="4">FGSC A4 / ATCC 38163 / CBS 112.46 / NRRL 194 / M139</strain>
    </source>
</reference>
<dbReference type="OrthoDB" id="20105at2759"/>
<dbReference type="EMBL" id="BN001304">
    <property type="protein sequence ID" value="CBF79358.1"/>
    <property type="molecule type" value="Genomic_DNA"/>
</dbReference>
<protein>
    <submittedName>
        <fullName evidence="3">Uncharacterized protein</fullName>
    </submittedName>
</protein>
<keyword evidence="1" id="KW-0175">Coiled coil</keyword>
<feature type="region of interest" description="Disordered" evidence="2">
    <location>
        <begin position="215"/>
        <end position="238"/>
    </location>
</feature>
<dbReference type="eggNOG" id="ENOG502SIQW">
    <property type="taxonomic scope" value="Eukaryota"/>
</dbReference>
<dbReference type="KEGG" id="ani:ANIA_10971"/>
<name>C8VB99_EMENI</name>
<dbReference type="OMA" id="NMPVQAK"/>
<keyword evidence="4" id="KW-1185">Reference proteome</keyword>
<sequence length="474" mass="53266">MNFLANDLEHTLEDDYRMALTTAHLEKEFYHVHAHTVQVLETERARVQRMEQLLLRIENENLQLQLNQAGLDLNQAKEAESGIRLELDRAIRELDLLQHVAHASSREIDNLRHELASLSAIASDTQKLQAEKVRLTKEVSSIRSEVDELRSQNTSANALLAENQAITRQLNATKIQLENEKRAHERTLAKQAQQKEDVGALTTKLEVARQELELARRHGHHNTRQKNSTPPVSGENRGADKNAVVLKDRHLEDTPVQQQEEWGTTTTIKVPTERAAESYPRNFTTRLHPELTIATPGAVCAQTQQKPFSTLPGDKSSFSITPFLNRTTELDDSSMSSDDELNEASNTGKDGHGANTITSPKQLKSPIPKQPSKLAKQAPAKAAVKDDTRNGQKQMIPDSPDVDRSNQSSLSRPVGQKQAPSKKRKLGLQRDRNLFDEDEDDNTSQEIRKPGRKLVGRTVHLRLPVNIAHSPNFW</sequence>
<organism evidence="3 4">
    <name type="scientific">Emericella nidulans (strain FGSC A4 / ATCC 38163 / CBS 112.46 / NRRL 194 / M139)</name>
    <name type="common">Aspergillus nidulans</name>
    <dbReference type="NCBI Taxonomy" id="227321"/>
    <lineage>
        <taxon>Eukaryota</taxon>
        <taxon>Fungi</taxon>
        <taxon>Dikarya</taxon>
        <taxon>Ascomycota</taxon>
        <taxon>Pezizomycotina</taxon>
        <taxon>Eurotiomycetes</taxon>
        <taxon>Eurotiomycetidae</taxon>
        <taxon>Eurotiales</taxon>
        <taxon>Aspergillaceae</taxon>
        <taxon>Aspergillus</taxon>
        <taxon>Aspergillus subgen. Nidulantes</taxon>
    </lineage>
</organism>
<proteinExistence type="predicted"/>
<feature type="compositionally biased region" description="Polar residues" evidence="2">
    <location>
        <begin position="255"/>
        <end position="269"/>
    </location>
</feature>
<accession>C8VB99</accession>
<dbReference type="InParanoid" id="C8VB99"/>
<dbReference type="GeneID" id="2869396"/>